<dbReference type="EC" id="1.1.2.4" evidence="7"/>
<comment type="cofactor">
    <cofactor evidence="1">
        <name>FAD</name>
        <dbReference type="ChEBI" id="CHEBI:57692"/>
    </cofactor>
</comment>
<keyword evidence="5" id="KW-0809">Transit peptide</keyword>
<dbReference type="AlphaFoldDB" id="A0A7H8QDU1"/>
<evidence type="ECO:0000259" key="8">
    <source>
        <dbReference type="PROSITE" id="PS51387"/>
    </source>
</evidence>
<evidence type="ECO:0000313" key="10">
    <source>
        <dbReference type="Proteomes" id="UP000509222"/>
    </source>
</evidence>
<dbReference type="InterPro" id="IPR016169">
    <property type="entry name" value="FAD-bd_PCMH_sub2"/>
</dbReference>
<evidence type="ECO:0000256" key="5">
    <source>
        <dbReference type="ARBA" id="ARBA00022946"/>
    </source>
</evidence>
<sequence>MTEQNITVVIEALKAALTEEQVTINETVRELHGRDESYHALQLPDIVVFPETAEQVSAIMKISNQFHIPVIPFGLGSSLEGHVIPTEGGITIDFSLMNKVLEIMGNDFLVKVQPGVTRLQLNKELKKYGLFFSVDPGADATIGGMVATNASGTTSVKYGVMRDQIRDLEVVLADGMVIHTGNLAAKSSSGLHLNGLFTGSEGTLGCFTEITLRVYGIPEHVSAARACFSSVNDAVEAVVSILQAGIPVARVELVDEPSIRQANLYSETDYQEKPTLFLEFHGNEAGLKQDVEFMKDIVEGHGCSEIQFETDTASRNKLWEARHNLAYAFIHGYPGKKMMVTDVCLPISELAGAVAHAREHLESLGLIGGIVGHVGDGNFHVLLMMDLNNPEETAKAADFNERIVLYALERGGTCTGEHGVGIGKQKYQRQEHGDALLVMEKIKQALDPHNLLNPNKNVKAAEKGVHL</sequence>
<dbReference type="Gene3D" id="3.30.465.10">
    <property type="match status" value="1"/>
</dbReference>
<dbReference type="RefSeq" id="WP_176294915.1">
    <property type="nucleotide sequence ID" value="NZ_CP051177.1"/>
</dbReference>
<reference evidence="9 10" key="1">
    <citation type="submission" date="2020-04" db="EMBL/GenBank/DDBJ databases">
        <authorList>
            <person name="Pajer P."/>
            <person name="Broz P."/>
        </authorList>
    </citation>
    <scope>NUCLEOTIDE SEQUENCE [LARGE SCALE GENOMIC DNA]</scope>
    <source>
        <strain evidence="10">NRL-ATB46093</strain>
    </source>
</reference>
<accession>A0A7H8QDU1</accession>
<evidence type="ECO:0000256" key="7">
    <source>
        <dbReference type="ARBA" id="ARBA00038897"/>
    </source>
</evidence>
<evidence type="ECO:0000256" key="1">
    <source>
        <dbReference type="ARBA" id="ARBA00001974"/>
    </source>
</evidence>
<dbReference type="InterPro" id="IPR036318">
    <property type="entry name" value="FAD-bd_PCMH-like_sf"/>
</dbReference>
<gene>
    <name evidence="9" type="ORF">HF394_16825</name>
</gene>
<dbReference type="FunFam" id="3.30.70.2740:FF:000001">
    <property type="entry name" value="D-lactate dehydrogenase mitochondrial"/>
    <property type="match status" value="1"/>
</dbReference>
<keyword evidence="4" id="KW-0274">FAD</keyword>
<dbReference type="Pfam" id="PF02913">
    <property type="entry name" value="FAD-oxidase_C"/>
    <property type="match status" value="1"/>
</dbReference>
<dbReference type="PANTHER" id="PTHR11748:SF111">
    <property type="entry name" value="D-LACTATE DEHYDROGENASE, MITOCHONDRIAL-RELATED"/>
    <property type="match status" value="1"/>
</dbReference>
<dbReference type="GO" id="GO:1903457">
    <property type="term" value="P:lactate catabolic process"/>
    <property type="evidence" value="ECO:0007669"/>
    <property type="project" value="TreeGrafter"/>
</dbReference>
<keyword evidence="6" id="KW-0560">Oxidoreductase</keyword>
<comment type="similarity">
    <text evidence="2">Belongs to the FAD-binding oxidoreductase/transferase type 4 family.</text>
</comment>
<evidence type="ECO:0000256" key="4">
    <source>
        <dbReference type="ARBA" id="ARBA00022827"/>
    </source>
</evidence>
<dbReference type="PANTHER" id="PTHR11748">
    <property type="entry name" value="D-LACTATE DEHYDROGENASE"/>
    <property type="match status" value="1"/>
</dbReference>
<dbReference type="SUPFAM" id="SSF55103">
    <property type="entry name" value="FAD-linked oxidases, C-terminal domain"/>
    <property type="match status" value="1"/>
</dbReference>
<dbReference type="Pfam" id="PF01565">
    <property type="entry name" value="FAD_binding_4"/>
    <property type="match status" value="1"/>
</dbReference>
<dbReference type="InterPro" id="IPR006094">
    <property type="entry name" value="Oxid_FAD_bind_N"/>
</dbReference>
<dbReference type="InterPro" id="IPR004113">
    <property type="entry name" value="FAD-bd_oxidored_4_C"/>
</dbReference>
<keyword evidence="10" id="KW-1185">Reference proteome</keyword>
<evidence type="ECO:0000313" key="9">
    <source>
        <dbReference type="EMBL" id="QKX52106.1"/>
    </source>
</evidence>
<dbReference type="Gene3D" id="3.30.70.2740">
    <property type="match status" value="1"/>
</dbReference>
<dbReference type="InterPro" id="IPR016164">
    <property type="entry name" value="FAD-linked_Oxase-like_C"/>
</dbReference>
<dbReference type="EMBL" id="CP051177">
    <property type="protein sequence ID" value="QKX52106.1"/>
    <property type="molecule type" value="Genomic_DNA"/>
</dbReference>
<dbReference type="GO" id="GO:0008720">
    <property type="term" value="F:D-lactate dehydrogenase (NAD+) activity"/>
    <property type="evidence" value="ECO:0007669"/>
    <property type="project" value="TreeGrafter"/>
</dbReference>
<dbReference type="InterPro" id="IPR016166">
    <property type="entry name" value="FAD-bd_PCMH"/>
</dbReference>
<dbReference type="InterPro" id="IPR016171">
    <property type="entry name" value="Vanillyl_alc_oxidase_C-sub2"/>
</dbReference>
<reference evidence="10" key="2">
    <citation type="submission" date="2020-06" db="EMBL/GenBank/DDBJ databases">
        <title>Isolation of Planomicrobium glaciei.</title>
        <authorList>
            <person name="Malisova L."/>
            <person name="Safrankova R."/>
            <person name="Jakubu V."/>
            <person name="Spanelova P."/>
        </authorList>
    </citation>
    <scope>NUCLEOTIDE SEQUENCE [LARGE SCALE GENOMIC DNA]</scope>
    <source>
        <strain evidence="10">NRL-ATB46093</strain>
    </source>
</reference>
<organism evidence="9 10">
    <name type="scientific">Planococcus glaciei</name>
    <dbReference type="NCBI Taxonomy" id="459472"/>
    <lineage>
        <taxon>Bacteria</taxon>
        <taxon>Bacillati</taxon>
        <taxon>Bacillota</taxon>
        <taxon>Bacilli</taxon>
        <taxon>Bacillales</taxon>
        <taxon>Caryophanaceae</taxon>
        <taxon>Planococcus</taxon>
    </lineage>
</organism>
<feature type="domain" description="FAD-binding PCMH-type" evidence="8">
    <location>
        <begin position="40"/>
        <end position="217"/>
    </location>
</feature>
<dbReference type="SUPFAM" id="SSF56176">
    <property type="entry name" value="FAD-binding/transporter-associated domain-like"/>
    <property type="match status" value="1"/>
</dbReference>
<name>A0A7H8QDU1_9BACL</name>
<evidence type="ECO:0000256" key="3">
    <source>
        <dbReference type="ARBA" id="ARBA00022630"/>
    </source>
</evidence>
<evidence type="ECO:0000256" key="2">
    <source>
        <dbReference type="ARBA" id="ARBA00008000"/>
    </source>
</evidence>
<evidence type="ECO:0000256" key="6">
    <source>
        <dbReference type="ARBA" id="ARBA00023002"/>
    </source>
</evidence>
<dbReference type="GO" id="GO:0004458">
    <property type="term" value="F:D-lactate dehydrogenase (cytochrome) activity"/>
    <property type="evidence" value="ECO:0007669"/>
    <property type="project" value="UniProtKB-EC"/>
</dbReference>
<dbReference type="FunFam" id="1.10.45.10:FF:000001">
    <property type="entry name" value="D-lactate dehydrogenase mitochondrial"/>
    <property type="match status" value="1"/>
</dbReference>
<keyword evidence="3" id="KW-0285">Flavoprotein</keyword>
<protein>
    <recommendedName>
        <fullName evidence="7">D-lactate dehydrogenase (cytochrome)</fullName>
        <ecNumber evidence="7">1.1.2.4</ecNumber>
    </recommendedName>
</protein>
<dbReference type="GO" id="GO:0071949">
    <property type="term" value="F:FAD binding"/>
    <property type="evidence" value="ECO:0007669"/>
    <property type="project" value="InterPro"/>
</dbReference>
<dbReference type="FunFam" id="3.30.465.10:FF:000016">
    <property type="entry name" value="probable D-lactate dehydrogenase, mitochondrial"/>
    <property type="match status" value="1"/>
</dbReference>
<dbReference type="Proteomes" id="UP000509222">
    <property type="component" value="Chromosome"/>
</dbReference>
<proteinExistence type="inferred from homology"/>
<dbReference type="Gene3D" id="1.10.45.10">
    <property type="entry name" value="Vanillyl-alcohol Oxidase, Chain A, domain 4"/>
    <property type="match status" value="1"/>
</dbReference>
<dbReference type="PROSITE" id="PS51387">
    <property type="entry name" value="FAD_PCMH"/>
    <property type="match status" value="1"/>
</dbReference>